<sequence length="130" mass="13582">MIAVAIAALLIAVHTVISRLSEPAVYDADSTEIAVGPGEHFEIQVADGRADGFRWIIAAPRPDPAVLRASGSHVDPDEPPSSGAGGSRYLDFVAVGAGRTDLRLLRCRRCTDGAGVAEGTQSLEFRVTVG</sequence>
<keyword evidence="1" id="KW-0646">Protease inhibitor</keyword>
<dbReference type="Proteomes" id="UP000037982">
    <property type="component" value="Unassembled WGS sequence"/>
</dbReference>
<dbReference type="InterPro" id="IPR036331">
    <property type="entry name" value="Chagasin-like_sf"/>
</dbReference>
<dbReference type="GO" id="GO:0004869">
    <property type="term" value="F:cysteine-type endopeptidase inhibitor activity"/>
    <property type="evidence" value="ECO:0007669"/>
    <property type="project" value="UniProtKB-KW"/>
</dbReference>
<dbReference type="PATRIC" id="fig|66876.3.peg.3340"/>
<evidence type="ECO:0000256" key="2">
    <source>
        <dbReference type="ARBA" id="ARBA00022704"/>
    </source>
</evidence>
<feature type="region of interest" description="Disordered" evidence="3">
    <location>
        <begin position="67"/>
        <end position="87"/>
    </location>
</feature>
<feature type="domain" description="Proteinase inhibitor I42 chagasin" evidence="4">
    <location>
        <begin position="37"/>
        <end position="118"/>
    </location>
</feature>
<keyword evidence="2" id="KW-0789">Thiol protease inhibitor</keyword>
<gene>
    <name evidence="5" type="ORF">ADL29_15180</name>
</gene>
<evidence type="ECO:0000313" key="5">
    <source>
        <dbReference type="EMBL" id="KPC63752.1"/>
    </source>
</evidence>
<comment type="caution">
    <text evidence="5">The sequence shown here is derived from an EMBL/GenBank/DDBJ whole genome shotgun (WGS) entry which is preliminary data.</text>
</comment>
<organism evidence="5 6">
    <name type="scientific">Streptomyces chattanoogensis</name>
    <dbReference type="NCBI Taxonomy" id="66876"/>
    <lineage>
        <taxon>Bacteria</taxon>
        <taxon>Bacillati</taxon>
        <taxon>Actinomycetota</taxon>
        <taxon>Actinomycetes</taxon>
        <taxon>Kitasatosporales</taxon>
        <taxon>Streptomycetaceae</taxon>
        <taxon>Streptomyces</taxon>
    </lineage>
</organism>
<name>A0A0N0H0M6_9ACTN</name>
<dbReference type="Gene3D" id="2.60.40.2020">
    <property type="match status" value="1"/>
</dbReference>
<evidence type="ECO:0000256" key="1">
    <source>
        <dbReference type="ARBA" id="ARBA00022690"/>
    </source>
</evidence>
<evidence type="ECO:0000259" key="4">
    <source>
        <dbReference type="Pfam" id="PF09394"/>
    </source>
</evidence>
<keyword evidence="6" id="KW-1185">Reference proteome</keyword>
<protein>
    <recommendedName>
        <fullName evidence="4">Proteinase inhibitor I42 chagasin domain-containing protein</fullName>
    </recommendedName>
</protein>
<accession>A0A0N0H0M6</accession>
<dbReference type="InterPro" id="IPR018990">
    <property type="entry name" value="Prot_inh_I42_chagasin"/>
</dbReference>
<evidence type="ECO:0000313" key="6">
    <source>
        <dbReference type="Proteomes" id="UP000037982"/>
    </source>
</evidence>
<proteinExistence type="predicted"/>
<dbReference type="AlphaFoldDB" id="A0A0N0H0M6"/>
<dbReference type="EMBL" id="LGKG01000124">
    <property type="protein sequence ID" value="KPC63752.1"/>
    <property type="molecule type" value="Genomic_DNA"/>
</dbReference>
<dbReference type="Pfam" id="PF09394">
    <property type="entry name" value="Inhibitor_I42"/>
    <property type="match status" value="1"/>
</dbReference>
<reference evidence="6" key="1">
    <citation type="submission" date="2015-07" db="EMBL/GenBank/DDBJ databases">
        <authorList>
            <person name="Ju K.-S."/>
            <person name="Doroghazi J.R."/>
            <person name="Metcalf W.W."/>
        </authorList>
    </citation>
    <scope>NUCLEOTIDE SEQUENCE [LARGE SCALE GENOMIC DNA]</scope>
    <source>
        <strain evidence="6">NRRL ISP-5002</strain>
    </source>
</reference>
<dbReference type="SUPFAM" id="SSF141066">
    <property type="entry name" value="ICP-like"/>
    <property type="match status" value="1"/>
</dbReference>
<evidence type="ECO:0000256" key="3">
    <source>
        <dbReference type="SAM" id="MobiDB-lite"/>
    </source>
</evidence>